<comment type="caution">
    <text evidence="1">The sequence shown here is derived from an EMBL/GenBank/DDBJ whole genome shotgun (WGS) entry which is preliminary data.</text>
</comment>
<organism evidence="1 2">
    <name type="scientific">Saguinus oedipus</name>
    <name type="common">Cotton-top tamarin</name>
    <name type="synonym">Oedipomidas oedipus</name>
    <dbReference type="NCBI Taxonomy" id="9490"/>
    <lineage>
        <taxon>Eukaryota</taxon>
        <taxon>Metazoa</taxon>
        <taxon>Chordata</taxon>
        <taxon>Craniata</taxon>
        <taxon>Vertebrata</taxon>
        <taxon>Euteleostomi</taxon>
        <taxon>Mammalia</taxon>
        <taxon>Eutheria</taxon>
        <taxon>Euarchontoglires</taxon>
        <taxon>Primates</taxon>
        <taxon>Haplorrhini</taxon>
        <taxon>Platyrrhini</taxon>
        <taxon>Cebidae</taxon>
        <taxon>Callitrichinae</taxon>
        <taxon>Saguinus</taxon>
    </lineage>
</organism>
<gene>
    <name evidence="1" type="ORF">P7K49_036721</name>
</gene>
<name>A0ABQ9TL07_SAGOE</name>
<reference evidence="1 2" key="1">
    <citation type="submission" date="2023-05" db="EMBL/GenBank/DDBJ databases">
        <title>B98-5 Cell Line De Novo Hybrid Assembly: An Optical Mapping Approach.</title>
        <authorList>
            <person name="Kananen K."/>
            <person name="Auerbach J.A."/>
            <person name="Kautto E."/>
            <person name="Blachly J.S."/>
        </authorList>
    </citation>
    <scope>NUCLEOTIDE SEQUENCE [LARGE SCALE GENOMIC DNA]</scope>
    <source>
        <strain evidence="1">B95-8</strain>
        <tissue evidence="1">Cell line</tissue>
    </source>
</reference>
<evidence type="ECO:0000313" key="2">
    <source>
        <dbReference type="Proteomes" id="UP001266305"/>
    </source>
</evidence>
<keyword evidence="2" id="KW-1185">Reference proteome</keyword>
<dbReference type="EMBL" id="JASSZA010000021">
    <property type="protein sequence ID" value="KAK2085421.1"/>
    <property type="molecule type" value="Genomic_DNA"/>
</dbReference>
<proteinExistence type="predicted"/>
<evidence type="ECO:0000313" key="1">
    <source>
        <dbReference type="EMBL" id="KAK2085421.1"/>
    </source>
</evidence>
<protein>
    <submittedName>
        <fullName evidence="1">Uncharacterized protein</fullName>
    </submittedName>
</protein>
<dbReference type="Proteomes" id="UP001266305">
    <property type="component" value="Unassembled WGS sequence"/>
</dbReference>
<sequence>MLPENPKLSRGILGAELLGAKVNHASLAAGYGGRESLELCEQLKVALFFHWLDPLFARFV</sequence>
<accession>A0ABQ9TL07</accession>